<organism evidence="1 2">
    <name type="scientific">Cinara cedri</name>
    <dbReference type="NCBI Taxonomy" id="506608"/>
    <lineage>
        <taxon>Eukaryota</taxon>
        <taxon>Metazoa</taxon>
        <taxon>Ecdysozoa</taxon>
        <taxon>Arthropoda</taxon>
        <taxon>Hexapoda</taxon>
        <taxon>Insecta</taxon>
        <taxon>Pterygota</taxon>
        <taxon>Neoptera</taxon>
        <taxon>Paraneoptera</taxon>
        <taxon>Hemiptera</taxon>
        <taxon>Sternorrhyncha</taxon>
        <taxon>Aphidomorpha</taxon>
        <taxon>Aphidoidea</taxon>
        <taxon>Aphididae</taxon>
        <taxon>Lachninae</taxon>
        <taxon>Cinara</taxon>
    </lineage>
</organism>
<protein>
    <submittedName>
        <fullName evidence="1">Uncharacterized protein</fullName>
    </submittedName>
</protein>
<keyword evidence="2" id="KW-1185">Reference proteome</keyword>
<name>A0A5E4N4M5_9HEMI</name>
<dbReference type="Proteomes" id="UP000325440">
    <property type="component" value="Unassembled WGS sequence"/>
</dbReference>
<sequence>MYHKAVTLPMKNGRKLSCIANVIHTRAFARPNFTKLCASIVKDGFVGSAPAFRSVLLQKCYDVYKGLCETPATYCMTRVVGHLLLLETDTSTANTMPSTSKTLMPEIKDTNLILTGFTKEQTGDEREKSGGHPSIHLGIWMDTLNIELEQFVQLSRTNVSEERCQVLVETEKRPVYRRTFSPKLRSAKIIYDTGKHHSIHSCKYYLWRIYDFQQHRIKYFGLGICMCSSIYYYSHKRWATVVDEELGGGDIVAGAPQAHIDKAVDRYNSRTDDYGVVRGITRSMGREAWAYGWTRNHLAKSR</sequence>
<accession>A0A5E4N4M5</accession>
<proteinExistence type="predicted"/>
<dbReference type="OrthoDB" id="10662153at2759"/>
<evidence type="ECO:0000313" key="1">
    <source>
        <dbReference type="EMBL" id="VVC39591.1"/>
    </source>
</evidence>
<dbReference type="AlphaFoldDB" id="A0A5E4N4M5"/>
<evidence type="ECO:0000313" key="2">
    <source>
        <dbReference type="Proteomes" id="UP000325440"/>
    </source>
</evidence>
<dbReference type="EMBL" id="CABPRJ010001896">
    <property type="protein sequence ID" value="VVC39591.1"/>
    <property type="molecule type" value="Genomic_DNA"/>
</dbReference>
<gene>
    <name evidence="1" type="ORF">CINCED_3A023659</name>
</gene>
<reference evidence="1 2" key="1">
    <citation type="submission" date="2019-08" db="EMBL/GenBank/DDBJ databases">
        <authorList>
            <person name="Alioto T."/>
            <person name="Alioto T."/>
            <person name="Gomez Garrido J."/>
        </authorList>
    </citation>
    <scope>NUCLEOTIDE SEQUENCE [LARGE SCALE GENOMIC DNA]</scope>
</reference>